<dbReference type="InterPro" id="IPR037278">
    <property type="entry name" value="ARFGAP/RecO"/>
</dbReference>
<name>A0ABN6XSK9_9MICO</name>
<evidence type="ECO:0000313" key="1">
    <source>
        <dbReference type="EMBL" id="BDZ46655.1"/>
    </source>
</evidence>
<keyword evidence="2" id="KW-1185">Reference proteome</keyword>
<proteinExistence type="predicted"/>
<evidence type="ECO:0000313" key="2">
    <source>
        <dbReference type="Proteomes" id="UP001321498"/>
    </source>
</evidence>
<dbReference type="InterPro" id="IPR003717">
    <property type="entry name" value="RecO"/>
</dbReference>
<reference evidence="2" key="1">
    <citation type="journal article" date="2019" name="Int. J. Syst. Evol. Microbiol.">
        <title>The Global Catalogue of Microorganisms (GCM) 10K type strain sequencing project: providing services to taxonomists for standard genome sequencing and annotation.</title>
        <authorList>
            <consortium name="The Broad Institute Genomics Platform"/>
            <consortium name="The Broad Institute Genome Sequencing Center for Infectious Disease"/>
            <person name="Wu L."/>
            <person name="Ma J."/>
        </authorList>
    </citation>
    <scope>NUCLEOTIDE SEQUENCE [LARGE SCALE GENOMIC DNA]</scope>
    <source>
        <strain evidence="2">NBRC 108725</strain>
    </source>
</reference>
<evidence type="ECO:0008006" key="3">
    <source>
        <dbReference type="Google" id="ProtNLM"/>
    </source>
</evidence>
<accession>A0ABN6XSK9</accession>
<organism evidence="1 2">
    <name type="scientific">Naasia aerilata</name>
    <dbReference type="NCBI Taxonomy" id="1162966"/>
    <lineage>
        <taxon>Bacteria</taxon>
        <taxon>Bacillati</taxon>
        <taxon>Actinomycetota</taxon>
        <taxon>Actinomycetes</taxon>
        <taxon>Micrococcales</taxon>
        <taxon>Microbacteriaceae</taxon>
        <taxon>Naasia</taxon>
    </lineage>
</organism>
<gene>
    <name evidence="1" type="ORF">GCM10025866_25640</name>
</gene>
<dbReference type="EMBL" id="AP027731">
    <property type="protein sequence ID" value="BDZ46655.1"/>
    <property type="molecule type" value="Genomic_DNA"/>
</dbReference>
<dbReference type="Proteomes" id="UP001321498">
    <property type="component" value="Chromosome"/>
</dbReference>
<sequence length="86" mass="8723">MVQLGGVVADAVAPPGAPRLSPAVIGLLGALLTGDWDAAEAAEDRTRAQASGVVAAYAQWHLERGLRSLQHVDRTGQGHETAAAGA</sequence>
<dbReference type="SUPFAM" id="SSF57863">
    <property type="entry name" value="ArfGap/RecO-like zinc finger"/>
    <property type="match status" value="1"/>
</dbReference>
<protein>
    <recommendedName>
        <fullName evidence="3">DNA repair protein</fullName>
    </recommendedName>
</protein>
<dbReference type="Pfam" id="PF02565">
    <property type="entry name" value="RecO_C"/>
    <property type="match status" value="1"/>
</dbReference>